<dbReference type="InterPro" id="IPR012967">
    <property type="entry name" value="COMT_dimerisation"/>
</dbReference>
<evidence type="ECO:0000259" key="5">
    <source>
        <dbReference type="Pfam" id="PF00891"/>
    </source>
</evidence>
<feature type="domain" description="O-methyltransferase dimerisation" evidence="6">
    <location>
        <begin position="12"/>
        <end position="85"/>
    </location>
</feature>
<dbReference type="PANTHER" id="PTHR43712:SF2">
    <property type="entry name" value="O-METHYLTRANSFERASE CICE"/>
    <property type="match status" value="1"/>
</dbReference>
<dbReference type="EMBL" id="PZJX01000007">
    <property type="protein sequence ID" value="PTE11493.1"/>
    <property type="molecule type" value="Genomic_DNA"/>
</dbReference>
<keyword evidence="1 7" id="KW-0489">Methyltransferase</keyword>
<evidence type="ECO:0000256" key="4">
    <source>
        <dbReference type="PIRSR" id="PIRSR005739-1"/>
    </source>
</evidence>
<dbReference type="RefSeq" id="WP_107647988.1">
    <property type="nucleotide sequence ID" value="NZ_PZJX01000007.1"/>
</dbReference>
<comment type="caution">
    <text evidence="7">The sequence shown here is derived from an EMBL/GenBank/DDBJ whole genome shotgun (WGS) entry which is preliminary data.</text>
</comment>
<dbReference type="Gene3D" id="3.40.50.150">
    <property type="entry name" value="Vaccinia Virus protein VP39"/>
    <property type="match status" value="1"/>
</dbReference>
<dbReference type="GO" id="GO:0032259">
    <property type="term" value="P:methylation"/>
    <property type="evidence" value="ECO:0007669"/>
    <property type="project" value="UniProtKB-KW"/>
</dbReference>
<dbReference type="InterPro" id="IPR036390">
    <property type="entry name" value="WH_DNA-bd_sf"/>
</dbReference>
<evidence type="ECO:0000256" key="3">
    <source>
        <dbReference type="ARBA" id="ARBA00022691"/>
    </source>
</evidence>
<feature type="active site" description="Proton acceptor" evidence="4">
    <location>
        <position position="246"/>
    </location>
</feature>
<gene>
    <name evidence="7" type="ORF">C9427_04520</name>
</gene>
<dbReference type="Pfam" id="PF00891">
    <property type="entry name" value="Methyltransf_2"/>
    <property type="match status" value="1"/>
</dbReference>
<organism evidence="7 8">
    <name type="scientific">Mesorhizobium helmanticense</name>
    <dbReference type="NCBI Taxonomy" id="1776423"/>
    <lineage>
        <taxon>Bacteria</taxon>
        <taxon>Pseudomonadati</taxon>
        <taxon>Pseudomonadota</taxon>
        <taxon>Alphaproteobacteria</taxon>
        <taxon>Hyphomicrobiales</taxon>
        <taxon>Phyllobacteriaceae</taxon>
        <taxon>Mesorhizobium</taxon>
    </lineage>
</organism>
<reference evidence="7 8" key="1">
    <citation type="submission" date="2018-03" db="EMBL/GenBank/DDBJ databases">
        <title>Genome sequence of the symbiotic type strain Mesorhizobium helmanticense CSLC115NT isolated from Lotus corniculatus nodules.</title>
        <authorList>
            <person name="Sannazzaro A.I."/>
            <person name="Torres Tejerizo G.A."/>
            <person name="Dip D."/>
            <person name="Caballero M."/>
            <person name="Pistorio M."/>
            <person name="Estrella M.J."/>
        </authorList>
    </citation>
    <scope>NUCLEOTIDE SEQUENCE [LARGE SCALE GENOMIC DNA]</scope>
    <source>
        <strain evidence="7 8">CSLC115N</strain>
    </source>
</reference>
<protein>
    <submittedName>
        <fullName evidence="7">Methyltransferase</fullName>
    </submittedName>
</protein>
<dbReference type="PIRSF" id="PIRSF005739">
    <property type="entry name" value="O-mtase"/>
    <property type="match status" value="1"/>
</dbReference>
<feature type="domain" description="O-methyltransferase C-terminal" evidence="5">
    <location>
        <begin position="110"/>
        <end position="316"/>
    </location>
</feature>
<dbReference type="Proteomes" id="UP000240259">
    <property type="component" value="Unassembled WGS sequence"/>
</dbReference>
<dbReference type="SUPFAM" id="SSF53335">
    <property type="entry name" value="S-adenosyl-L-methionine-dependent methyltransferases"/>
    <property type="match status" value="1"/>
</dbReference>
<dbReference type="Gene3D" id="1.10.10.10">
    <property type="entry name" value="Winged helix-like DNA-binding domain superfamily/Winged helix DNA-binding domain"/>
    <property type="match status" value="1"/>
</dbReference>
<evidence type="ECO:0000313" key="7">
    <source>
        <dbReference type="EMBL" id="PTE11493.1"/>
    </source>
</evidence>
<keyword evidence="3" id="KW-0949">S-adenosyl-L-methionine</keyword>
<dbReference type="Gene3D" id="1.10.287.1350">
    <property type="match status" value="1"/>
</dbReference>
<evidence type="ECO:0000256" key="2">
    <source>
        <dbReference type="ARBA" id="ARBA00022679"/>
    </source>
</evidence>
<dbReference type="InterPro" id="IPR016461">
    <property type="entry name" value="COMT-like"/>
</dbReference>
<dbReference type="InterPro" id="IPR036388">
    <property type="entry name" value="WH-like_DNA-bd_sf"/>
</dbReference>
<dbReference type="SUPFAM" id="SSF46785">
    <property type="entry name" value="Winged helix' DNA-binding domain"/>
    <property type="match status" value="1"/>
</dbReference>
<dbReference type="OrthoDB" id="9766840at2"/>
<evidence type="ECO:0000259" key="6">
    <source>
        <dbReference type="Pfam" id="PF08100"/>
    </source>
</evidence>
<dbReference type="GO" id="GO:0046983">
    <property type="term" value="F:protein dimerization activity"/>
    <property type="evidence" value="ECO:0007669"/>
    <property type="project" value="InterPro"/>
</dbReference>
<dbReference type="PROSITE" id="PS51683">
    <property type="entry name" value="SAM_OMT_II"/>
    <property type="match status" value="1"/>
</dbReference>
<keyword evidence="8" id="KW-1185">Reference proteome</keyword>
<evidence type="ECO:0000313" key="8">
    <source>
        <dbReference type="Proteomes" id="UP000240259"/>
    </source>
</evidence>
<dbReference type="CDD" id="cd02440">
    <property type="entry name" value="AdoMet_MTases"/>
    <property type="match status" value="1"/>
</dbReference>
<accession>A0A2T4J0Y6</accession>
<keyword evidence="2 7" id="KW-0808">Transferase</keyword>
<dbReference type="InterPro" id="IPR001077">
    <property type="entry name" value="COMT_C"/>
</dbReference>
<dbReference type="InterPro" id="IPR029063">
    <property type="entry name" value="SAM-dependent_MTases_sf"/>
</dbReference>
<dbReference type="GO" id="GO:0008171">
    <property type="term" value="F:O-methyltransferase activity"/>
    <property type="evidence" value="ECO:0007669"/>
    <property type="project" value="InterPro"/>
</dbReference>
<evidence type="ECO:0000256" key="1">
    <source>
        <dbReference type="ARBA" id="ARBA00022603"/>
    </source>
</evidence>
<name>A0A2T4J0Y6_9HYPH</name>
<dbReference type="AlphaFoldDB" id="A0A2T4J0Y6"/>
<dbReference type="Pfam" id="PF08100">
    <property type="entry name" value="Dimerisation"/>
    <property type="match status" value="1"/>
</dbReference>
<dbReference type="PANTHER" id="PTHR43712">
    <property type="entry name" value="PUTATIVE (AFU_ORTHOLOGUE AFUA_4G14580)-RELATED"/>
    <property type="match status" value="1"/>
</dbReference>
<sequence length="336" mass="36042">MDERTAAFELIRMVNGYQVSQAISVAAMLGIADHIKDGKRSATELASLTGTHPRALYRLMRALAAVGLFHEGEDELFSLTPLGGALRSDAEYSAAPWAAFVGRPYYRQAWSELLYSIQTGKNAFRHAHGKGVWEYRAEHPEESAIFDRAMAANSRGAAAAILAAYDFSPFPVIMDVGGGQGALLAEVLAATPGSRGILFDQPHVVARAASVMAAKGVADRCEIVGGDFFAALPARADAVLLKWILHDWDDETNVAILKNCRRAIHDGGKLLVFEAVLAPPNQGANAKFSDLNMLVAPDGEERTAEEFKSLLAKGGFGVIDIIEAGPRISIVEGRPL</sequence>
<proteinExistence type="predicted"/>